<dbReference type="EMBL" id="CP009122">
    <property type="protein sequence ID" value="AJA07420.1"/>
    <property type="molecule type" value="Genomic_DNA"/>
</dbReference>
<dbReference type="HOGENOM" id="CLU_1553479_0_0_5"/>
<evidence type="ECO:0000313" key="3">
    <source>
        <dbReference type="Proteomes" id="UP000030907"/>
    </source>
</evidence>
<organism evidence="2 3">
    <name type="scientific">Sphingopyxis fribergensis</name>
    <dbReference type="NCBI Taxonomy" id="1515612"/>
    <lineage>
        <taxon>Bacteria</taxon>
        <taxon>Pseudomonadati</taxon>
        <taxon>Pseudomonadota</taxon>
        <taxon>Alphaproteobacteria</taxon>
        <taxon>Sphingomonadales</taxon>
        <taxon>Sphingomonadaceae</taxon>
        <taxon>Sphingopyxis</taxon>
    </lineage>
</organism>
<dbReference type="GO" id="GO:0008270">
    <property type="term" value="F:zinc ion binding"/>
    <property type="evidence" value="ECO:0007669"/>
    <property type="project" value="InterPro"/>
</dbReference>
<accession>A0A0A7PBP9</accession>
<dbReference type="STRING" id="1515612.SKP52_02425"/>
<dbReference type="SMART" id="SM00507">
    <property type="entry name" value="HNHc"/>
    <property type="match status" value="1"/>
</dbReference>
<dbReference type="OrthoDB" id="7807589at2"/>
<reference evidence="2 3" key="1">
    <citation type="journal article" date="2015" name="Int. J. Syst. Evol. Microbiol.">
        <title>Description of Sphingopyxis fribergensis sp. nov. - a soil bacterium with the ability to degrade styrene and phenylacetic acid.</title>
        <authorList>
            <person name="Oelschlagel M."/>
            <person name="Ruckert C."/>
            <person name="Kalinowski J."/>
            <person name="Schmidt G."/>
            <person name="Schlomann M."/>
            <person name="Tischler D."/>
        </authorList>
    </citation>
    <scope>NUCLEOTIDE SEQUENCE [LARGE SCALE GENOMIC DNA]</scope>
    <source>
        <strain evidence="2 3">Kp5.2</strain>
    </source>
</reference>
<dbReference type="AlphaFoldDB" id="A0A0A7PBP9"/>
<dbReference type="GO" id="GO:0003676">
    <property type="term" value="F:nucleic acid binding"/>
    <property type="evidence" value="ECO:0007669"/>
    <property type="project" value="InterPro"/>
</dbReference>
<dbReference type="Pfam" id="PF01844">
    <property type="entry name" value="HNH"/>
    <property type="match status" value="1"/>
</dbReference>
<sequence length="153" mass="16610">MTDFAKFRAALVAAGGEMLAPTNPYEIVRFRTSHGVGIIYRNKRGRETWNAEALQAKAHIADRKGSLAPVAVVGRRRDAATVNALLIRDGASCFFCRAPLGDDITVEHLVAIAHGGPNHVSNLFLAHGECNRRAGHLSAPEKIAMRDQWEAGQ</sequence>
<feature type="domain" description="HNH nuclease" evidence="1">
    <location>
        <begin position="81"/>
        <end position="132"/>
    </location>
</feature>
<proteinExistence type="predicted"/>
<gene>
    <name evidence="2" type="ORF">SKP52_02425</name>
</gene>
<dbReference type="CDD" id="cd00085">
    <property type="entry name" value="HNHc"/>
    <property type="match status" value="1"/>
</dbReference>
<dbReference type="Gene3D" id="1.10.30.50">
    <property type="match status" value="1"/>
</dbReference>
<dbReference type="Proteomes" id="UP000030907">
    <property type="component" value="Chromosome"/>
</dbReference>
<evidence type="ECO:0000259" key="1">
    <source>
        <dbReference type="SMART" id="SM00507"/>
    </source>
</evidence>
<dbReference type="KEGG" id="sphk:SKP52_02425"/>
<dbReference type="InterPro" id="IPR002711">
    <property type="entry name" value="HNH"/>
</dbReference>
<dbReference type="RefSeq" id="WP_039571325.1">
    <property type="nucleotide sequence ID" value="NZ_CP009122.1"/>
</dbReference>
<dbReference type="InterPro" id="IPR003615">
    <property type="entry name" value="HNH_nuc"/>
</dbReference>
<dbReference type="GO" id="GO:0004519">
    <property type="term" value="F:endonuclease activity"/>
    <property type="evidence" value="ECO:0007669"/>
    <property type="project" value="InterPro"/>
</dbReference>
<keyword evidence="3" id="KW-1185">Reference proteome</keyword>
<evidence type="ECO:0000313" key="2">
    <source>
        <dbReference type="EMBL" id="AJA07420.1"/>
    </source>
</evidence>
<protein>
    <recommendedName>
        <fullName evidence="1">HNH nuclease domain-containing protein</fullName>
    </recommendedName>
</protein>
<name>A0A0A7PBP9_9SPHN</name>